<evidence type="ECO:0000313" key="2">
    <source>
        <dbReference type="Proteomes" id="UP000427769"/>
    </source>
</evidence>
<proteinExistence type="predicted"/>
<name>A0A5K7Z300_9BACT</name>
<dbReference type="OrthoDB" id="9802901at2"/>
<dbReference type="KEGG" id="dwd:DSCW_18600"/>
<dbReference type="RefSeq" id="WP_155303477.1">
    <property type="nucleotide sequence ID" value="NZ_AP021875.1"/>
</dbReference>
<accession>A0A5K7Z300</accession>
<dbReference type="EMBL" id="AP021875">
    <property type="protein sequence ID" value="BBO74443.1"/>
    <property type="molecule type" value="Genomic_DNA"/>
</dbReference>
<protein>
    <submittedName>
        <fullName evidence="1">Uncharacterized protein</fullName>
    </submittedName>
</protein>
<dbReference type="AlphaFoldDB" id="A0A5K7Z300"/>
<evidence type="ECO:0000313" key="1">
    <source>
        <dbReference type="EMBL" id="BBO74443.1"/>
    </source>
</evidence>
<keyword evidence="2" id="KW-1185">Reference proteome</keyword>
<organism evidence="1 2">
    <name type="scientific">Desulfosarcina widdelii</name>
    <dbReference type="NCBI Taxonomy" id="947919"/>
    <lineage>
        <taxon>Bacteria</taxon>
        <taxon>Pseudomonadati</taxon>
        <taxon>Thermodesulfobacteriota</taxon>
        <taxon>Desulfobacteria</taxon>
        <taxon>Desulfobacterales</taxon>
        <taxon>Desulfosarcinaceae</taxon>
        <taxon>Desulfosarcina</taxon>
    </lineage>
</organism>
<gene>
    <name evidence="1" type="ORF">DSCW_18600</name>
</gene>
<reference evidence="1 2" key="1">
    <citation type="submission" date="2019-11" db="EMBL/GenBank/DDBJ databases">
        <title>Comparative genomics of hydrocarbon-degrading Desulfosarcina strains.</title>
        <authorList>
            <person name="Watanabe M."/>
            <person name="Kojima H."/>
            <person name="Fukui M."/>
        </authorList>
    </citation>
    <scope>NUCLEOTIDE SEQUENCE [LARGE SCALE GENOMIC DNA]</scope>
    <source>
        <strain evidence="1 2">PP31</strain>
    </source>
</reference>
<dbReference type="Proteomes" id="UP000427769">
    <property type="component" value="Chromosome"/>
</dbReference>
<sequence>MEDLRGKLREAIVRNADKAEPTIEKGHVAVGNGNIQAGGDVNISNNERKVERVNRLPECDDIDARQKKFIQDKIYQLADRDVKKGADTGKARSSWWSRLRNKFYVNSYTCLKQSQFDDVMKWLDQQVGMTRSKLRRTDKSTWRKELYTALNAKKSQLKKTKEWLYDQAYEITGKRVTSLKDLNDTNLKKLHQILFSRYKGVGSRKKIR</sequence>